<sequence>MPMTAVIFPGQGEQIPGMLHSLPATGVEVLDCARGALPEDPLDLDSAERLDDTRATQLCLLLAGTAWYRAAVDVGLKADYLAGHSIGLWAAAVAAGSLDLTDAVRLVDLRATAMRAASPPHSGMIVVQGLAEQAVENAAEQARAEGLEVWSSNVNSAAQIAASGTNPGLDRVAELVRAAGAQRVVRLNVLVPAHSSLMTPAADAVREALADTEVDRPRIPLAGNVTGQTLFTAAAVRRELWLGIDHPVRWRDATSILSERGVTRWLQVPPGHALARLAAGLPDSRALAMDEVGLAESVQRIQR</sequence>
<reference evidence="6 7" key="1">
    <citation type="submission" date="2019-03" db="EMBL/GenBank/DDBJ databases">
        <title>Genomics of glacier-inhabiting Cryobacterium strains.</title>
        <authorList>
            <person name="Liu Q."/>
            <person name="Xin Y.-H."/>
        </authorList>
    </citation>
    <scope>NUCLEOTIDE SEQUENCE [LARGE SCALE GENOMIC DNA]</scope>
    <source>
        <strain evidence="6 7">MDB2-B</strain>
    </source>
</reference>
<dbReference type="PIRSF" id="PIRSF000446">
    <property type="entry name" value="Mct"/>
    <property type="match status" value="1"/>
</dbReference>
<dbReference type="Gene3D" id="3.40.366.10">
    <property type="entry name" value="Malonyl-Coenzyme A Acyl Carrier Protein, domain 2"/>
    <property type="match status" value="1"/>
</dbReference>
<dbReference type="SUPFAM" id="SSF52151">
    <property type="entry name" value="FabD/lysophospholipase-like"/>
    <property type="match status" value="1"/>
</dbReference>
<name>A0ABY2IG52_9MICO</name>
<dbReference type="GO" id="GO:0016746">
    <property type="term" value="F:acyltransferase activity"/>
    <property type="evidence" value="ECO:0007669"/>
    <property type="project" value="UniProtKB-KW"/>
</dbReference>
<evidence type="ECO:0000256" key="4">
    <source>
        <dbReference type="PIRNR" id="PIRNR000446"/>
    </source>
</evidence>
<dbReference type="InterPro" id="IPR016036">
    <property type="entry name" value="Malonyl_transacylase_ACP-bd"/>
</dbReference>
<keyword evidence="1 4" id="KW-0808">Transferase</keyword>
<dbReference type="InterPro" id="IPR016035">
    <property type="entry name" value="Acyl_Trfase/lysoPLipase"/>
</dbReference>
<dbReference type="EC" id="2.3.1.39" evidence="4"/>
<dbReference type="SUPFAM" id="SSF55048">
    <property type="entry name" value="Probable ACP-binding domain of malonyl-CoA ACP transacylase"/>
    <property type="match status" value="1"/>
</dbReference>
<dbReference type="EMBL" id="SOFG01000011">
    <property type="protein sequence ID" value="TFB87569.1"/>
    <property type="molecule type" value="Genomic_DNA"/>
</dbReference>
<dbReference type="PANTHER" id="PTHR42681:SF1">
    <property type="entry name" value="MALONYL-COA-ACYL CARRIER PROTEIN TRANSACYLASE, MITOCHONDRIAL"/>
    <property type="match status" value="1"/>
</dbReference>
<dbReference type="InterPro" id="IPR014043">
    <property type="entry name" value="Acyl_transferase_dom"/>
</dbReference>
<evidence type="ECO:0000256" key="2">
    <source>
        <dbReference type="ARBA" id="ARBA00023315"/>
    </source>
</evidence>
<evidence type="ECO:0000256" key="3">
    <source>
        <dbReference type="ARBA" id="ARBA00048462"/>
    </source>
</evidence>
<dbReference type="InterPro" id="IPR001227">
    <property type="entry name" value="Ac_transferase_dom_sf"/>
</dbReference>
<dbReference type="Gene3D" id="3.30.70.250">
    <property type="entry name" value="Malonyl-CoA ACP transacylase, ACP-binding"/>
    <property type="match status" value="1"/>
</dbReference>
<dbReference type="InterPro" id="IPR024925">
    <property type="entry name" value="Malonyl_CoA-ACP_transAc"/>
</dbReference>
<dbReference type="SMART" id="SM00827">
    <property type="entry name" value="PKS_AT"/>
    <property type="match status" value="1"/>
</dbReference>
<comment type="similarity">
    <text evidence="4">Belongs to the fabD family.</text>
</comment>
<evidence type="ECO:0000313" key="7">
    <source>
        <dbReference type="Proteomes" id="UP000297608"/>
    </source>
</evidence>
<keyword evidence="2 4" id="KW-0012">Acyltransferase</keyword>
<evidence type="ECO:0000313" key="6">
    <source>
        <dbReference type="EMBL" id="TFB87569.1"/>
    </source>
</evidence>
<keyword evidence="7" id="KW-1185">Reference proteome</keyword>
<accession>A0ABY2IG52</accession>
<dbReference type="PANTHER" id="PTHR42681">
    <property type="entry name" value="MALONYL-COA-ACYL CARRIER PROTEIN TRANSACYLASE, MITOCHONDRIAL"/>
    <property type="match status" value="1"/>
</dbReference>
<dbReference type="InterPro" id="IPR050858">
    <property type="entry name" value="Mal-CoA-ACP_Trans/PKS_FabD"/>
</dbReference>
<dbReference type="Proteomes" id="UP000297608">
    <property type="component" value="Unassembled WGS sequence"/>
</dbReference>
<evidence type="ECO:0000259" key="5">
    <source>
        <dbReference type="SMART" id="SM00827"/>
    </source>
</evidence>
<feature type="domain" description="Malonyl-CoA:ACP transacylase (MAT)" evidence="5">
    <location>
        <begin position="7"/>
        <end position="301"/>
    </location>
</feature>
<protein>
    <recommendedName>
        <fullName evidence="4">Malonyl CoA-acyl carrier protein transacylase</fullName>
        <ecNumber evidence="4">2.3.1.39</ecNumber>
    </recommendedName>
</protein>
<comment type="catalytic activity">
    <reaction evidence="3 4">
        <text>holo-[ACP] + malonyl-CoA = malonyl-[ACP] + CoA</text>
        <dbReference type="Rhea" id="RHEA:41792"/>
        <dbReference type="Rhea" id="RHEA-COMP:9623"/>
        <dbReference type="Rhea" id="RHEA-COMP:9685"/>
        <dbReference type="ChEBI" id="CHEBI:57287"/>
        <dbReference type="ChEBI" id="CHEBI:57384"/>
        <dbReference type="ChEBI" id="CHEBI:64479"/>
        <dbReference type="ChEBI" id="CHEBI:78449"/>
        <dbReference type="EC" id="2.3.1.39"/>
    </reaction>
</comment>
<organism evidence="6 7">
    <name type="scientific">Cryobacterium algoricola</name>
    <dbReference type="NCBI Taxonomy" id="1259183"/>
    <lineage>
        <taxon>Bacteria</taxon>
        <taxon>Bacillati</taxon>
        <taxon>Actinomycetota</taxon>
        <taxon>Actinomycetes</taxon>
        <taxon>Micrococcales</taxon>
        <taxon>Microbacteriaceae</taxon>
        <taxon>Cryobacterium</taxon>
    </lineage>
</organism>
<evidence type="ECO:0000256" key="1">
    <source>
        <dbReference type="ARBA" id="ARBA00022679"/>
    </source>
</evidence>
<proteinExistence type="inferred from homology"/>
<comment type="caution">
    <text evidence="6">The sequence shown here is derived from an EMBL/GenBank/DDBJ whole genome shotgun (WGS) entry which is preliminary data.</text>
</comment>
<gene>
    <name evidence="6" type="ORF">E3O44_10785</name>
</gene>
<dbReference type="Pfam" id="PF00698">
    <property type="entry name" value="Acyl_transf_1"/>
    <property type="match status" value="1"/>
</dbReference>